<comment type="catalytic activity">
    <reaction evidence="10">
        <text>D-sedoheptulose 7-phosphate + D-glyceraldehyde 3-phosphate = aldehydo-D-ribose 5-phosphate + D-xylulose 5-phosphate</text>
        <dbReference type="Rhea" id="RHEA:10508"/>
        <dbReference type="ChEBI" id="CHEBI:57483"/>
        <dbReference type="ChEBI" id="CHEBI:57737"/>
        <dbReference type="ChEBI" id="CHEBI:58273"/>
        <dbReference type="ChEBI" id="CHEBI:59776"/>
        <dbReference type="EC" id="2.2.1.1"/>
    </reaction>
</comment>
<dbReference type="FunFam" id="3.40.50.920:FF:000003">
    <property type="entry name" value="Transketolase"/>
    <property type="match status" value="1"/>
</dbReference>
<dbReference type="EMBL" id="JAATJC010000001">
    <property type="protein sequence ID" value="NJC06798.1"/>
    <property type="molecule type" value="Genomic_DNA"/>
</dbReference>
<dbReference type="Pfam" id="PF02779">
    <property type="entry name" value="Transket_pyr"/>
    <property type="match status" value="1"/>
</dbReference>
<dbReference type="GO" id="GO:0005829">
    <property type="term" value="C:cytosol"/>
    <property type="evidence" value="ECO:0007669"/>
    <property type="project" value="TreeGrafter"/>
</dbReference>
<evidence type="ECO:0000256" key="17">
    <source>
        <dbReference type="SAM" id="MobiDB-lite"/>
    </source>
</evidence>
<evidence type="ECO:0000313" key="20">
    <source>
        <dbReference type="Proteomes" id="UP000558192"/>
    </source>
</evidence>
<dbReference type="InterPro" id="IPR055152">
    <property type="entry name" value="Transketolase-like_C_2"/>
</dbReference>
<dbReference type="SUPFAM" id="SSF52922">
    <property type="entry name" value="TK C-terminal domain-like"/>
    <property type="match status" value="1"/>
</dbReference>
<comment type="cofactor">
    <cofactor evidence="14">
        <name>thiamine diphosphate</name>
        <dbReference type="ChEBI" id="CHEBI:58937"/>
    </cofactor>
    <text evidence="14">Binds 1 thiamine pyrophosphate per subunit. During the reaction, the substrate forms a covalent intermediate with the cofactor.</text>
</comment>
<dbReference type="GO" id="GO:0004802">
    <property type="term" value="F:transketolase activity"/>
    <property type="evidence" value="ECO:0007669"/>
    <property type="project" value="UniProtKB-UniRule"/>
</dbReference>
<evidence type="ECO:0000256" key="13">
    <source>
        <dbReference type="PIRSR" id="PIRSR605478-2"/>
    </source>
</evidence>
<dbReference type="InterPro" id="IPR033247">
    <property type="entry name" value="Transketolase_fam"/>
</dbReference>
<comment type="cofactor">
    <cofactor evidence="1">
        <name>Ca(2+)</name>
        <dbReference type="ChEBI" id="CHEBI:29108"/>
    </cofactor>
</comment>
<feature type="binding site" evidence="14">
    <location>
        <begin position="117"/>
        <end position="119"/>
    </location>
    <ligand>
        <name>thiamine diphosphate</name>
        <dbReference type="ChEBI" id="CHEBI:58937"/>
    </ligand>
</feature>
<evidence type="ECO:0000313" key="19">
    <source>
        <dbReference type="EMBL" id="NJC06798.1"/>
    </source>
</evidence>
<feature type="binding site" evidence="13">
    <location>
        <position position="461"/>
    </location>
    <ligand>
        <name>substrate</name>
    </ligand>
</feature>
<comment type="similarity">
    <text evidence="3">Belongs to the transketolase family.</text>
</comment>
<accession>A0A7X5Y8K1</accession>
<evidence type="ECO:0000256" key="14">
    <source>
        <dbReference type="PIRSR" id="PIRSR605478-3"/>
    </source>
</evidence>
<dbReference type="FunFam" id="3.40.50.970:FF:000003">
    <property type="entry name" value="Transketolase"/>
    <property type="match status" value="1"/>
</dbReference>
<evidence type="ECO:0000256" key="16">
    <source>
        <dbReference type="PIRSR" id="PIRSR605478-5"/>
    </source>
</evidence>
<feature type="binding site" evidence="14">
    <location>
        <position position="259"/>
    </location>
    <ligand>
        <name>thiamine diphosphate</name>
        <dbReference type="ChEBI" id="CHEBI:58937"/>
    </ligand>
</feature>
<feature type="binding site" evidence="13">
    <location>
        <position position="465"/>
    </location>
    <ligand>
        <name>substrate</name>
    </ligand>
</feature>
<feature type="site" description="Important for catalytic activity" evidence="16">
    <location>
        <position position="259"/>
    </location>
</feature>
<dbReference type="EC" id="2.2.1.1" evidence="5 11"/>
<evidence type="ECO:0000256" key="2">
    <source>
        <dbReference type="ARBA" id="ARBA00001941"/>
    </source>
</evidence>
<dbReference type="PROSITE" id="PS00801">
    <property type="entry name" value="TRANSKETOLASE_1"/>
    <property type="match status" value="1"/>
</dbReference>
<keyword evidence="8 15" id="KW-0460">Magnesium</keyword>
<evidence type="ECO:0000256" key="12">
    <source>
        <dbReference type="PIRSR" id="PIRSR605478-1"/>
    </source>
</evidence>
<feature type="binding site" evidence="14">
    <location>
        <position position="429"/>
    </location>
    <ligand>
        <name>thiamine diphosphate</name>
        <dbReference type="ChEBI" id="CHEBI:58937"/>
    </ligand>
</feature>
<name>A0A7X5Y8K1_9SPHN</name>
<feature type="binding site" evidence="14">
    <location>
        <position position="185"/>
    </location>
    <ligand>
        <name>thiamine diphosphate</name>
        <dbReference type="ChEBI" id="CHEBI:58937"/>
    </ligand>
</feature>
<dbReference type="Pfam" id="PF22613">
    <property type="entry name" value="Transketolase_C_1"/>
    <property type="match status" value="1"/>
</dbReference>
<feature type="binding site" evidence="14">
    <location>
        <position position="68"/>
    </location>
    <ligand>
        <name>thiamine diphosphate</name>
        <dbReference type="ChEBI" id="CHEBI:58937"/>
    </ligand>
</feature>
<keyword evidence="7 15" id="KW-0479">Metal-binding</keyword>
<evidence type="ECO:0000259" key="18">
    <source>
        <dbReference type="SMART" id="SM00861"/>
    </source>
</evidence>
<comment type="subunit">
    <text evidence="4">Homodimer.</text>
</comment>
<dbReference type="GO" id="GO:0046872">
    <property type="term" value="F:metal ion binding"/>
    <property type="evidence" value="ECO:0007669"/>
    <property type="project" value="UniProtKB-KW"/>
</dbReference>
<comment type="caution">
    <text evidence="19">The sequence shown here is derived from an EMBL/GenBank/DDBJ whole genome shotgun (WGS) entry which is preliminary data.</text>
</comment>
<dbReference type="SMART" id="SM00861">
    <property type="entry name" value="Transket_pyr"/>
    <property type="match status" value="1"/>
</dbReference>
<comment type="cofactor">
    <cofactor evidence="2">
        <name>Co(2+)</name>
        <dbReference type="ChEBI" id="CHEBI:48828"/>
    </cofactor>
</comment>
<dbReference type="CDD" id="cd02012">
    <property type="entry name" value="TPP_TK"/>
    <property type="match status" value="1"/>
</dbReference>
<organism evidence="19 20">
    <name type="scientific">Sphingomonas kaistensis</name>
    <dbReference type="NCBI Taxonomy" id="298708"/>
    <lineage>
        <taxon>Bacteria</taxon>
        <taxon>Pseudomonadati</taxon>
        <taxon>Pseudomonadota</taxon>
        <taxon>Alphaproteobacteria</taxon>
        <taxon>Sphingomonadales</taxon>
        <taxon>Sphingomonadaceae</taxon>
        <taxon>Sphingomonas</taxon>
    </lineage>
</organism>
<feature type="domain" description="Transketolase-like pyrimidine-binding" evidence="18">
    <location>
        <begin position="346"/>
        <end position="517"/>
    </location>
</feature>
<keyword evidence="20" id="KW-1185">Reference proteome</keyword>
<feature type="site" description="Important for catalytic activity" evidence="16">
    <location>
        <position position="28"/>
    </location>
</feature>
<dbReference type="FunFam" id="3.40.50.970:FF:000004">
    <property type="entry name" value="Transketolase"/>
    <property type="match status" value="1"/>
</dbReference>
<evidence type="ECO:0000256" key="5">
    <source>
        <dbReference type="ARBA" id="ARBA00013152"/>
    </source>
</evidence>
<feature type="binding site" evidence="15">
    <location>
        <position position="187"/>
    </location>
    <ligand>
        <name>Mg(2+)</name>
        <dbReference type="ChEBI" id="CHEBI:18420"/>
    </ligand>
</feature>
<evidence type="ECO:0000256" key="1">
    <source>
        <dbReference type="ARBA" id="ARBA00001913"/>
    </source>
</evidence>
<evidence type="ECO:0000256" key="6">
    <source>
        <dbReference type="ARBA" id="ARBA00022679"/>
    </source>
</evidence>
<dbReference type="Pfam" id="PF00456">
    <property type="entry name" value="Transketolase_N"/>
    <property type="match status" value="1"/>
</dbReference>
<dbReference type="Gene3D" id="3.40.50.920">
    <property type="match status" value="1"/>
</dbReference>
<dbReference type="InterPro" id="IPR005478">
    <property type="entry name" value="Transketolase_bac-like"/>
</dbReference>
<dbReference type="GO" id="GO:0009052">
    <property type="term" value="P:pentose-phosphate shunt, non-oxidative branch"/>
    <property type="evidence" value="ECO:0007669"/>
    <property type="project" value="UniProtKB-ARBA"/>
</dbReference>
<evidence type="ECO:0000256" key="10">
    <source>
        <dbReference type="ARBA" id="ARBA00049473"/>
    </source>
</evidence>
<evidence type="ECO:0000256" key="4">
    <source>
        <dbReference type="ARBA" id="ARBA00011738"/>
    </source>
</evidence>
<reference evidence="19 20" key="1">
    <citation type="submission" date="2020-03" db="EMBL/GenBank/DDBJ databases">
        <title>Genomic Encyclopedia of Type Strains, Phase IV (KMG-IV): sequencing the most valuable type-strain genomes for metagenomic binning, comparative biology and taxonomic classification.</title>
        <authorList>
            <person name="Goeker M."/>
        </authorList>
    </citation>
    <scope>NUCLEOTIDE SEQUENCE [LARGE SCALE GENOMIC DNA]</scope>
    <source>
        <strain evidence="19 20">DSM 16846</strain>
    </source>
</reference>
<feature type="region of interest" description="Disordered" evidence="17">
    <location>
        <begin position="660"/>
        <end position="681"/>
    </location>
</feature>
<feature type="binding site" evidence="13">
    <location>
        <position position="511"/>
    </location>
    <ligand>
        <name>substrate</name>
    </ligand>
</feature>
<feature type="binding site" evidence="14">
    <location>
        <position position="156"/>
    </location>
    <ligand>
        <name>thiamine diphosphate</name>
        <dbReference type="ChEBI" id="CHEBI:58937"/>
    </ligand>
</feature>
<evidence type="ECO:0000256" key="9">
    <source>
        <dbReference type="ARBA" id="ARBA00023052"/>
    </source>
</evidence>
<sequence length="681" mass="73257">MMQPTQRRLANAIRALAMDAVEAANSGHPGMPMGMADAATALFTKVMKYDPADPKWPDRDRFVLSAGHGSMLIYALLHLTGYEHPTLDEIKRFRQLGSPCAGHPENFELTGVETTTGPLGQGLATAVGMAIAERHLNALYGDDLVDHRTYVIAGDGCLMEGINHEAVGLAGHLKLGRLIVLWDDNKITIDGSTELSRSEDVMARHAASGWHTIECDGLDAGKVAQALEKAHADHRPSLIRCKTIIGYGAPNKQGTSATHGAALGKAEVEAARKGLGLEPQEFTIPADVRDAWLKAGSRGAAERAAWEKRLAASGKADEFTRRMAGEADGRWLQPYLDALLDNPPTVATRKASEMALEVVNVAVPATIGGSADLTGSNNTKTKSTGPLTADDYSGRYVYYGIREFGMAAAMNGMALHGGVIPYGGTFLVFSDYCRAAMRLSALQNARVVYVMTHDSIGLGEDGPTHQPVEHIQSLRLIPNLEVWRPADAVETAEAWADALEQDGPSVLCLSRQNLRPVRTGKADSNLSARGGYVVRECADPKVILIATGSEVELALDVADKLDGEGVAARVVSLPNWRRFEAQEESYRESVLPSAAPEQILRVSIEAGTTFGWERLTMVQGLRFGLDGFGASAPAKDLYDHFGLTVEKIVPQVLARLDEMAPEPRHETARPADQAEVEAHPS</sequence>
<feature type="binding site" evidence="13">
    <location>
        <position position="376"/>
    </location>
    <ligand>
        <name>substrate</name>
    </ligand>
</feature>
<dbReference type="InterPro" id="IPR049557">
    <property type="entry name" value="Transketolase_CS"/>
</dbReference>
<feature type="binding site" evidence="13">
    <location>
        <position position="28"/>
    </location>
    <ligand>
        <name>substrate</name>
    </ligand>
</feature>
<dbReference type="NCBIfam" id="TIGR00232">
    <property type="entry name" value="tktlase_bact"/>
    <property type="match status" value="1"/>
</dbReference>
<keyword evidence="6 19" id="KW-0808">Transferase</keyword>
<feature type="binding site" evidence="13">
    <location>
        <position position="349"/>
    </location>
    <ligand>
        <name>substrate</name>
    </ligand>
</feature>
<comment type="cofactor">
    <cofactor evidence="15">
        <name>Mg(2+)</name>
        <dbReference type="ChEBI" id="CHEBI:18420"/>
    </cofactor>
    <text evidence="15">Binds 1 Mg(2+) ion per subunit. Can also utilize other divalent metal cations, such as Ca(2+), Mn(2+) and Co(2+).</text>
</comment>
<dbReference type="PANTHER" id="PTHR43522:SF2">
    <property type="entry name" value="TRANSKETOLASE 1-RELATED"/>
    <property type="match status" value="1"/>
</dbReference>
<evidence type="ECO:0000256" key="11">
    <source>
        <dbReference type="NCBIfam" id="TIGR00232"/>
    </source>
</evidence>
<dbReference type="InterPro" id="IPR029061">
    <property type="entry name" value="THDP-binding"/>
</dbReference>
<keyword evidence="9 14" id="KW-0786">Thiamine pyrophosphate</keyword>
<feature type="compositionally biased region" description="Basic and acidic residues" evidence="17">
    <location>
        <begin position="660"/>
        <end position="669"/>
    </location>
</feature>
<feature type="active site" description="Proton donor" evidence="12">
    <location>
        <position position="403"/>
    </location>
</feature>
<dbReference type="AlphaFoldDB" id="A0A7X5Y8K1"/>
<dbReference type="CDD" id="cd07033">
    <property type="entry name" value="TPP_PYR_DXS_TK_like"/>
    <property type="match status" value="1"/>
</dbReference>
<evidence type="ECO:0000256" key="15">
    <source>
        <dbReference type="PIRSR" id="PIRSR605478-4"/>
    </source>
</evidence>
<dbReference type="InterPro" id="IPR005474">
    <property type="entry name" value="Transketolase_N"/>
</dbReference>
<evidence type="ECO:0000256" key="7">
    <source>
        <dbReference type="ARBA" id="ARBA00022723"/>
    </source>
</evidence>
<proteinExistence type="inferred from homology"/>
<feature type="binding site" evidence="15">
    <location>
        <position position="185"/>
    </location>
    <ligand>
        <name>Mg(2+)</name>
        <dbReference type="ChEBI" id="CHEBI:18420"/>
    </ligand>
</feature>
<dbReference type="Gene3D" id="3.40.50.970">
    <property type="match status" value="2"/>
</dbReference>
<dbReference type="InterPro" id="IPR009014">
    <property type="entry name" value="Transketo_C/PFOR_II"/>
</dbReference>
<feature type="binding site" evidence="13">
    <location>
        <position position="453"/>
    </location>
    <ligand>
        <name>substrate</name>
    </ligand>
</feature>
<evidence type="ECO:0000256" key="8">
    <source>
        <dbReference type="ARBA" id="ARBA00022842"/>
    </source>
</evidence>
<protein>
    <recommendedName>
        <fullName evidence="5 11">Transketolase</fullName>
        <ecNumber evidence="5 11">2.2.1.1</ecNumber>
    </recommendedName>
</protein>
<gene>
    <name evidence="19" type="ORF">GGQ97_002591</name>
</gene>
<dbReference type="PANTHER" id="PTHR43522">
    <property type="entry name" value="TRANSKETOLASE"/>
    <property type="match status" value="1"/>
</dbReference>
<evidence type="ECO:0000256" key="3">
    <source>
        <dbReference type="ARBA" id="ARBA00007131"/>
    </source>
</evidence>
<dbReference type="SUPFAM" id="SSF52518">
    <property type="entry name" value="Thiamin diphosphate-binding fold (THDP-binding)"/>
    <property type="match status" value="2"/>
</dbReference>
<dbReference type="Proteomes" id="UP000558192">
    <property type="component" value="Unassembled WGS sequence"/>
</dbReference>
<feature type="binding site" evidence="15">
    <location>
        <position position="155"/>
    </location>
    <ligand>
        <name>Mg(2+)</name>
        <dbReference type="ChEBI" id="CHEBI:18420"/>
    </ligand>
</feature>
<dbReference type="InterPro" id="IPR005475">
    <property type="entry name" value="Transketolase-like_Pyr-bd"/>
</dbReference>
<feature type="binding site" evidence="13">
    <location>
        <position position="259"/>
    </location>
    <ligand>
        <name>substrate</name>
    </ligand>
</feature>